<protein>
    <submittedName>
        <fullName evidence="2">Type VI secretion system contractile sheath small subunit</fullName>
    </submittedName>
</protein>
<dbReference type="AlphaFoldDB" id="A0A6N6VV70"/>
<dbReference type="PIRSF" id="PIRSF028301">
    <property type="entry name" value="UCP028301"/>
    <property type="match status" value="1"/>
</dbReference>
<feature type="compositionally biased region" description="Polar residues" evidence="1">
    <location>
        <begin position="166"/>
        <end position="177"/>
    </location>
</feature>
<dbReference type="InterPro" id="IPR008312">
    <property type="entry name" value="T6SS_TssB1"/>
</dbReference>
<dbReference type="RefSeq" id="WP_153419628.1">
    <property type="nucleotide sequence ID" value="NZ_WFLM01000002.1"/>
</dbReference>
<evidence type="ECO:0000313" key="2">
    <source>
        <dbReference type="EMBL" id="KAB8039961.1"/>
    </source>
</evidence>
<keyword evidence="3" id="KW-1185">Reference proteome</keyword>
<dbReference type="EMBL" id="WFLM01000002">
    <property type="protein sequence ID" value="KAB8039961.1"/>
    <property type="molecule type" value="Genomic_DNA"/>
</dbReference>
<dbReference type="Pfam" id="PF05591">
    <property type="entry name" value="T6SS_VipA"/>
    <property type="match status" value="1"/>
</dbReference>
<sequence>MSALSIQHKLKKVRPPRVQITYDLHAEGGLKPKDLPFVIGLISNLSGHKNKKPQKIKQCQFLTVEKENYNSTMQKIAPEVSFTVENTLEKNGSNLAVNLKMESMADFTPGKIAENHPTLSKLLEVRKKLIDLQSKVDSNESLEVILKKLMDNKGALKKLAAAPEKPNSQPEETNSNN</sequence>
<organism evidence="2 3">
    <name type="scientific">Silvanigrella paludirubra</name>
    <dbReference type="NCBI Taxonomy" id="2499159"/>
    <lineage>
        <taxon>Bacteria</taxon>
        <taxon>Pseudomonadati</taxon>
        <taxon>Bdellovibrionota</taxon>
        <taxon>Oligoflexia</taxon>
        <taxon>Silvanigrellales</taxon>
        <taxon>Silvanigrellaceae</taxon>
        <taxon>Silvanigrella</taxon>
    </lineage>
</organism>
<accession>A0A6N6VV70</accession>
<dbReference type="OrthoDB" id="9789942at2"/>
<evidence type="ECO:0000256" key="1">
    <source>
        <dbReference type="SAM" id="MobiDB-lite"/>
    </source>
</evidence>
<dbReference type="Proteomes" id="UP000437748">
    <property type="component" value="Unassembled WGS sequence"/>
</dbReference>
<dbReference type="NCBIfam" id="TIGR03358">
    <property type="entry name" value="VI_chp_5"/>
    <property type="match status" value="1"/>
</dbReference>
<reference evidence="2 3" key="1">
    <citation type="submission" date="2019-10" db="EMBL/GenBank/DDBJ databases">
        <title>New species of Slilvanegrellaceae.</title>
        <authorList>
            <person name="Pitt A."/>
            <person name="Hahn M.W."/>
        </authorList>
    </citation>
    <scope>NUCLEOTIDE SEQUENCE [LARGE SCALE GENOMIC DNA]</scope>
    <source>
        <strain evidence="2 3">SP-Ram-0.45-NSY-1</strain>
    </source>
</reference>
<name>A0A6N6VV70_9BACT</name>
<feature type="region of interest" description="Disordered" evidence="1">
    <location>
        <begin position="157"/>
        <end position="177"/>
    </location>
</feature>
<gene>
    <name evidence="2" type="primary">tssB</name>
    <name evidence="2" type="ORF">GCL60_06780</name>
</gene>
<comment type="caution">
    <text evidence="2">The sequence shown here is derived from an EMBL/GenBank/DDBJ whole genome shotgun (WGS) entry which is preliminary data.</text>
</comment>
<dbReference type="PANTHER" id="PTHR35850">
    <property type="entry name" value="CYTOPLASMIC PROTEIN-RELATED"/>
    <property type="match status" value="1"/>
</dbReference>
<dbReference type="PANTHER" id="PTHR35850:SF1">
    <property type="entry name" value="TYPE VI SECRETION SYSTEM SHEATH PROTEIN TSSB1"/>
    <property type="match status" value="1"/>
</dbReference>
<evidence type="ECO:0000313" key="3">
    <source>
        <dbReference type="Proteomes" id="UP000437748"/>
    </source>
</evidence>
<proteinExistence type="predicted"/>